<proteinExistence type="predicted"/>
<organism evidence="3 4">
    <name type="scientific">Liparis tanakae</name>
    <name type="common">Tanaka's snailfish</name>
    <dbReference type="NCBI Taxonomy" id="230148"/>
    <lineage>
        <taxon>Eukaryota</taxon>
        <taxon>Metazoa</taxon>
        <taxon>Chordata</taxon>
        <taxon>Craniata</taxon>
        <taxon>Vertebrata</taxon>
        <taxon>Euteleostomi</taxon>
        <taxon>Actinopterygii</taxon>
        <taxon>Neopterygii</taxon>
        <taxon>Teleostei</taxon>
        <taxon>Neoteleostei</taxon>
        <taxon>Acanthomorphata</taxon>
        <taxon>Eupercaria</taxon>
        <taxon>Perciformes</taxon>
        <taxon>Cottioidei</taxon>
        <taxon>Cottales</taxon>
        <taxon>Liparidae</taxon>
        <taxon>Liparis</taxon>
    </lineage>
</organism>
<protein>
    <submittedName>
        <fullName evidence="3">Uncharacterized protein</fullName>
    </submittedName>
</protein>
<evidence type="ECO:0000313" key="3">
    <source>
        <dbReference type="EMBL" id="TNN48956.1"/>
    </source>
</evidence>
<dbReference type="EMBL" id="SRLO01000675">
    <property type="protein sequence ID" value="TNN48956.1"/>
    <property type="molecule type" value="Genomic_DNA"/>
</dbReference>
<feature type="compositionally biased region" description="Pro residues" evidence="1">
    <location>
        <begin position="83"/>
        <end position="99"/>
    </location>
</feature>
<keyword evidence="2" id="KW-0732">Signal</keyword>
<evidence type="ECO:0000313" key="4">
    <source>
        <dbReference type="Proteomes" id="UP000314294"/>
    </source>
</evidence>
<feature type="region of interest" description="Disordered" evidence="1">
    <location>
        <begin position="29"/>
        <end position="99"/>
    </location>
</feature>
<reference evidence="3 4" key="1">
    <citation type="submission" date="2019-03" db="EMBL/GenBank/DDBJ databases">
        <title>First draft genome of Liparis tanakae, snailfish: a comprehensive survey of snailfish specific genes.</title>
        <authorList>
            <person name="Kim W."/>
            <person name="Song I."/>
            <person name="Jeong J.-H."/>
            <person name="Kim D."/>
            <person name="Kim S."/>
            <person name="Ryu S."/>
            <person name="Song J.Y."/>
            <person name="Lee S.K."/>
        </authorList>
    </citation>
    <scope>NUCLEOTIDE SEQUENCE [LARGE SCALE GENOMIC DNA]</scope>
    <source>
        <tissue evidence="3">Muscle</tissue>
    </source>
</reference>
<feature type="compositionally biased region" description="Low complexity" evidence="1">
    <location>
        <begin position="72"/>
        <end position="82"/>
    </location>
</feature>
<dbReference type="AlphaFoldDB" id="A0A4Z2G5V7"/>
<name>A0A4Z2G5V7_9TELE</name>
<dbReference type="Proteomes" id="UP000314294">
    <property type="component" value="Unassembled WGS sequence"/>
</dbReference>
<feature type="chain" id="PRO_5021192445" evidence="2">
    <location>
        <begin position="27"/>
        <end position="133"/>
    </location>
</feature>
<feature type="signal peptide" evidence="2">
    <location>
        <begin position="1"/>
        <end position="26"/>
    </location>
</feature>
<evidence type="ECO:0000256" key="1">
    <source>
        <dbReference type="SAM" id="MobiDB-lite"/>
    </source>
</evidence>
<keyword evidence="4" id="KW-1185">Reference proteome</keyword>
<comment type="caution">
    <text evidence="3">The sequence shown here is derived from an EMBL/GenBank/DDBJ whole genome shotgun (WGS) entry which is preliminary data.</text>
</comment>
<feature type="compositionally biased region" description="Polar residues" evidence="1">
    <location>
        <begin position="53"/>
        <end position="71"/>
    </location>
</feature>
<evidence type="ECO:0000256" key="2">
    <source>
        <dbReference type="SAM" id="SignalP"/>
    </source>
</evidence>
<accession>A0A4Z2G5V7</accession>
<sequence>MEEPGMSPPSGTSSALLLLGAGLVRGIEGFSGGSKTLPQLPEGRGRGKKRNISKTLLTTGGDSTGMTSATTAFPLSSSAAPPAAAPPAPPPAGVFPSFPPPFPALASFDGFIILPSLDSEPEPPERISTASSM</sequence>
<gene>
    <name evidence="3" type="ORF">EYF80_040846</name>
</gene>